<sequence>MEMHSSGLLEVPRGQEYKDRGRHSRRSKSFNEAAEPNFVLSHRPFGKQSYGSTPLSPRTSMDLQNGNVLDTMEKEQEGIVLKLMREIDLLKEENRHLKLQLSKQAAANSSNLLIVPAASSLSSQVPYRIHSLSSSTSSVSSQSSTRANNGARGSSKCDTLTNRKRLPSTSGQSPISSNVPRYPSGLEVSSSNRAEEFKKCRLTEKEFQTDIKVQNEMFVNPFKKNMARQTHCSNTSPSTIARR</sequence>
<keyword evidence="1" id="KW-0175">Coiled coil</keyword>
<feature type="region of interest" description="Disordered" evidence="2">
    <location>
        <begin position="133"/>
        <end position="190"/>
    </location>
</feature>
<dbReference type="Proteomes" id="UP000478008">
    <property type="component" value="Unassembled WGS sequence"/>
</dbReference>
<feature type="coiled-coil region" evidence="1">
    <location>
        <begin position="80"/>
        <end position="107"/>
    </location>
</feature>
<dbReference type="EMBL" id="CABFWN010000001">
    <property type="protein sequence ID" value="VUG15833.1"/>
    <property type="molecule type" value="Genomic_DNA"/>
</dbReference>
<organism evidence="3 4">
    <name type="scientific">Dekkera bruxellensis</name>
    <name type="common">Brettanomyces custersii</name>
    <dbReference type="NCBI Taxonomy" id="5007"/>
    <lineage>
        <taxon>Eukaryota</taxon>
        <taxon>Fungi</taxon>
        <taxon>Dikarya</taxon>
        <taxon>Ascomycota</taxon>
        <taxon>Saccharomycotina</taxon>
        <taxon>Pichiomycetes</taxon>
        <taxon>Pichiales</taxon>
        <taxon>Pichiaceae</taxon>
        <taxon>Brettanomyces</taxon>
    </lineage>
</organism>
<protein>
    <submittedName>
        <fullName evidence="3">DEBR0S1_01134g1_1</fullName>
    </submittedName>
</protein>
<name>A0A7D9CV68_DEKBR</name>
<evidence type="ECO:0000313" key="3">
    <source>
        <dbReference type="EMBL" id="VUG15833.1"/>
    </source>
</evidence>
<feature type="compositionally biased region" description="Polar residues" evidence="2">
    <location>
        <begin position="145"/>
        <end position="160"/>
    </location>
</feature>
<keyword evidence="4" id="KW-1185">Reference proteome</keyword>
<gene>
    <name evidence="3" type="ORF">DEBR0S1_01134G</name>
</gene>
<reference evidence="3 4" key="1">
    <citation type="submission" date="2019-07" db="EMBL/GenBank/DDBJ databases">
        <authorList>
            <person name="Friedrich A."/>
            <person name="Schacherer J."/>
        </authorList>
    </citation>
    <scope>NUCLEOTIDE SEQUENCE [LARGE SCALE GENOMIC DNA]</scope>
</reference>
<evidence type="ECO:0000256" key="2">
    <source>
        <dbReference type="SAM" id="MobiDB-lite"/>
    </source>
</evidence>
<evidence type="ECO:0000313" key="4">
    <source>
        <dbReference type="Proteomes" id="UP000478008"/>
    </source>
</evidence>
<feature type="compositionally biased region" description="Polar residues" evidence="2">
    <location>
        <begin position="49"/>
        <end position="61"/>
    </location>
</feature>
<feature type="region of interest" description="Disordered" evidence="2">
    <location>
        <begin position="1"/>
        <end position="61"/>
    </location>
</feature>
<proteinExistence type="predicted"/>
<dbReference type="AlphaFoldDB" id="A0A7D9CV68"/>
<feature type="compositionally biased region" description="Low complexity" evidence="2">
    <location>
        <begin position="133"/>
        <end position="144"/>
    </location>
</feature>
<feature type="compositionally biased region" description="Polar residues" evidence="2">
    <location>
        <begin position="167"/>
        <end position="179"/>
    </location>
</feature>
<accession>A0A7D9CV68</accession>
<evidence type="ECO:0000256" key="1">
    <source>
        <dbReference type="SAM" id="Coils"/>
    </source>
</evidence>